<name>A0A067RL10_ZOONE</name>
<dbReference type="FunCoup" id="A0A067RL10">
    <property type="interactions" value="463"/>
</dbReference>
<accession>A0A067RL10</accession>
<evidence type="ECO:0000313" key="4">
    <source>
        <dbReference type="Proteomes" id="UP000027135"/>
    </source>
</evidence>
<keyword evidence="2" id="KW-0812">Transmembrane</keyword>
<keyword evidence="4" id="KW-1185">Reference proteome</keyword>
<feature type="transmembrane region" description="Helical" evidence="2">
    <location>
        <begin position="7"/>
        <end position="24"/>
    </location>
</feature>
<evidence type="ECO:0008006" key="5">
    <source>
        <dbReference type="Google" id="ProtNLM"/>
    </source>
</evidence>
<dbReference type="Proteomes" id="UP000027135">
    <property type="component" value="Unassembled WGS sequence"/>
</dbReference>
<organism evidence="3 4">
    <name type="scientific">Zootermopsis nevadensis</name>
    <name type="common">Dampwood termite</name>
    <dbReference type="NCBI Taxonomy" id="136037"/>
    <lineage>
        <taxon>Eukaryota</taxon>
        <taxon>Metazoa</taxon>
        <taxon>Ecdysozoa</taxon>
        <taxon>Arthropoda</taxon>
        <taxon>Hexapoda</taxon>
        <taxon>Insecta</taxon>
        <taxon>Pterygota</taxon>
        <taxon>Neoptera</taxon>
        <taxon>Polyneoptera</taxon>
        <taxon>Dictyoptera</taxon>
        <taxon>Blattodea</taxon>
        <taxon>Blattoidea</taxon>
        <taxon>Termitoidae</taxon>
        <taxon>Termopsidae</taxon>
        <taxon>Zootermopsis</taxon>
    </lineage>
</organism>
<dbReference type="AlphaFoldDB" id="A0A067RL10"/>
<gene>
    <name evidence="3" type="ORF">L798_14155</name>
</gene>
<dbReference type="PANTHER" id="PTHR46612:SF1">
    <property type="entry name" value="XYLOSIDE XYLOSYLTRANSFERASE 1"/>
    <property type="match status" value="1"/>
</dbReference>
<evidence type="ECO:0000256" key="1">
    <source>
        <dbReference type="SAM" id="MobiDB-lite"/>
    </source>
</evidence>
<proteinExistence type="predicted"/>
<dbReference type="InterPro" id="IPR029044">
    <property type="entry name" value="Nucleotide-diphossugar_trans"/>
</dbReference>
<evidence type="ECO:0000256" key="2">
    <source>
        <dbReference type="SAM" id="Phobius"/>
    </source>
</evidence>
<dbReference type="eggNOG" id="KOG3765">
    <property type="taxonomic scope" value="Eukaryota"/>
</dbReference>
<feature type="region of interest" description="Disordered" evidence="1">
    <location>
        <begin position="55"/>
        <end position="74"/>
    </location>
</feature>
<dbReference type="PANTHER" id="PTHR46612">
    <property type="entry name" value="XYLOSIDE XYLOSYLTRANSFERASE 1"/>
    <property type="match status" value="1"/>
</dbReference>
<keyword evidence="2" id="KW-0472">Membrane</keyword>
<dbReference type="GO" id="GO:0140560">
    <property type="term" value="F:xylosyl alpha-1,3-xylosyltransferase activity"/>
    <property type="evidence" value="ECO:0007669"/>
    <property type="project" value="TreeGrafter"/>
</dbReference>
<dbReference type="SUPFAM" id="SSF53448">
    <property type="entry name" value="Nucleotide-diphospho-sugar transferases"/>
    <property type="match status" value="1"/>
</dbReference>
<dbReference type="OrthoDB" id="8177081at2759"/>
<dbReference type="STRING" id="136037.A0A067RL10"/>
<dbReference type="InterPro" id="IPR042465">
    <property type="entry name" value="XXLT1"/>
</dbReference>
<evidence type="ECO:0000313" key="3">
    <source>
        <dbReference type="EMBL" id="KDR24546.1"/>
    </source>
</evidence>
<dbReference type="GO" id="GO:0005789">
    <property type="term" value="C:endoplasmic reticulum membrane"/>
    <property type="evidence" value="ECO:0007669"/>
    <property type="project" value="TreeGrafter"/>
</dbReference>
<dbReference type="InParanoid" id="A0A067RL10"/>
<dbReference type="Gene3D" id="3.90.550.10">
    <property type="entry name" value="Spore Coat Polysaccharide Biosynthesis Protein SpsA, Chain A"/>
    <property type="match status" value="1"/>
</dbReference>
<sequence>MRVLHKILLNLIIAVTFFILFYVFQTSESSSDKHYSSTFDNSCYLYTDSNNVFQTTQDDSRGRPSALETAATPSERKSEANDVYNVWCIFTKVLNHAAMKHKFHTFTNSLFKHSTGHVALHIIIDNSSRTAAEEVLEAVKETTHKEILVMYYDVGYLVEELQEIVSAMQPHFSSQPGTYYSDALFFLSLGLHRIALDQQRAAMFDADTKLHANIEELFQEFDRFGPDTLFGLAPELTPVYRHVLYLYRSRHKDTRFGEPRSSHDDQGFPGLNSGVILFRLDRMRENALYNQLLDAEAVSSLAHKYSFKGHLGDQDFYTLLAMEHPYLVHLLPCVWNRQLCTWWRDHGYRDVFDAFAYCNGTVKLYHGNCNTPIPD</sequence>
<reference evidence="3 4" key="1">
    <citation type="journal article" date="2014" name="Nat. Commun.">
        <title>Molecular traces of alternative social organization in a termite genome.</title>
        <authorList>
            <person name="Terrapon N."/>
            <person name="Li C."/>
            <person name="Robertson H.M."/>
            <person name="Ji L."/>
            <person name="Meng X."/>
            <person name="Booth W."/>
            <person name="Chen Z."/>
            <person name="Childers C.P."/>
            <person name="Glastad K.M."/>
            <person name="Gokhale K."/>
            <person name="Gowin J."/>
            <person name="Gronenberg W."/>
            <person name="Hermansen R.A."/>
            <person name="Hu H."/>
            <person name="Hunt B.G."/>
            <person name="Huylmans A.K."/>
            <person name="Khalil S.M."/>
            <person name="Mitchell R.D."/>
            <person name="Munoz-Torres M.C."/>
            <person name="Mustard J.A."/>
            <person name="Pan H."/>
            <person name="Reese J.T."/>
            <person name="Scharf M.E."/>
            <person name="Sun F."/>
            <person name="Vogel H."/>
            <person name="Xiao J."/>
            <person name="Yang W."/>
            <person name="Yang Z."/>
            <person name="Yang Z."/>
            <person name="Zhou J."/>
            <person name="Zhu J."/>
            <person name="Brent C.S."/>
            <person name="Elsik C.G."/>
            <person name="Goodisman M.A."/>
            <person name="Liberles D.A."/>
            <person name="Roe R.M."/>
            <person name="Vargo E.L."/>
            <person name="Vilcinskas A."/>
            <person name="Wang J."/>
            <person name="Bornberg-Bauer E."/>
            <person name="Korb J."/>
            <person name="Zhang G."/>
            <person name="Liebig J."/>
        </authorList>
    </citation>
    <scope>NUCLEOTIDE SEQUENCE [LARGE SCALE GENOMIC DNA]</scope>
    <source>
        <tissue evidence="3">Whole organism</tissue>
    </source>
</reference>
<dbReference type="GO" id="GO:0016266">
    <property type="term" value="P:protein O-linked glycosylation via N-acetyl-galactosamine"/>
    <property type="evidence" value="ECO:0007669"/>
    <property type="project" value="TreeGrafter"/>
</dbReference>
<dbReference type="OMA" id="NVWCIFT"/>
<dbReference type="EMBL" id="KK852403">
    <property type="protein sequence ID" value="KDR24546.1"/>
    <property type="molecule type" value="Genomic_DNA"/>
</dbReference>
<keyword evidence="2" id="KW-1133">Transmembrane helix</keyword>
<protein>
    <recommendedName>
        <fullName evidence="5">Xyloside xylosyltransferase 1</fullName>
    </recommendedName>
</protein>